<dbReference type="EMBL" id="JAQIZT010000005">
    <property type="protein sequence ID" value="KAJ6997145.1"/>
    <property type="molecule type" value="Genomic_DNA"/>
</dbReference>
<keyword evidence="1" id="KW-0812">Transmembrane</keyword>
<dbReference type="Proteomes" id="UP001164929">
    <property type="component" value="Chromosome 5"/>
</dbReference>
<keyword evidence="3" id="KW-1185">Reference proteome</keyword>
<comment type="caution">
    <text evidence="2">The sequence shown here is derived from an EMBL/GenBank/DDBJ whole genome shotgun (WGS) entry which is preliminary data.</text>
</comment>
<gene>
    <name evidence="2" type="ORF">NC653_013653</name>
</gene>
<sequence>MVIKTSPTHSTLLLQALALPSTIVILLLLESFFVLRHVLLPFTRFMIICCFRWSGLGSWQELRRHAPLV</sequence>
<organism evidence="2 3">
    <name type="scientific">Populus alba x Populus x berolinensis</name>
    <dbReference type="NCBI Taxonomy" id="444605"/>
    <lineage>
        <taxon>Eukaryota</taxon>
        <taxon>Viridiplantae</taxon>
        <taxon>Streptophyta</taxon>
        <taxon>Embryophyta</taxon>
        <taxon>Tracheophyta</taxon>
        <taxon>Spermatophyta</taxon>
        <taxon>Magnoliopsida</taxon>
        <taxon>eudicotyledons</taxon>
        <taxon>Gunneridae</taxon>
        <taxon>Pentapetalae</taxon>
        <taxon>rosids</taxon>
        <taxon>fabids</taxon>
        <taxon>Malpighiales</taxon>
        <taxon>Salicaceae</taxon>
        <taxon>Saliceae</taxon>
        <taxon>Populus</taxon>
    </lineage>
</organism>
<reference evidence="2" key="1">
    <citation type="journal article" date="2023" name="Mol. Ecol. Resour.">
        <title>Chromosome-level genome assembly of a triploid poplar Populus alba 'Berolinensis'.</title>
        <authorList>
            <person name="Chen S."/>
            <person name="Yu Y."/>
            <person name="Wang X."/>
            <person name="Wang S."/>
            <person name="Zhang T."/>
            <person name="Zhou Y."/>
            <person name="He R."/>
            <person name="Meng N."/>
            <person name="Wang Y."/>
            <person name="Liu W."/>
            <person name="Liu Z."/>
            <person name="Liu J."/>
            <person name="Guo Q."/>
            <person name="Huang H."/>
            <person name="Sederoff R.R."/>
            <person name="Wang G."/>
            <person name="Qu G."/>
            <person name="Chen S."/>
        </authorList>
    </citation>
    <scope>NUCLEOTIDE SEQUENCE</scope>
    <source>
        <strain evidence="2">SC-2020</strain>
    </source>
</reference>
<evidence type="ECO:0000313" key="3">
    <source>
        <dbReference type="Proteomes" id="UP001164929"/>
    </source>
</evidence>
<keyword evidence="1" id="KW-1133">Transmembrane helix</keyword>
<proteinExistence type="predicted"/>
<name>A0AAD6QVY1_9ROSI</name>
<feature type="transmembrane region" description="Helical" evidence="1">
    <location>
        <begin position="12"/>
        <end position="35"/>
    </location>
</feature>
<keyword evidence="1" id="KW-0472">Membrane</keyword>
<dbReference type="AlphaFoldDB" id="A0AAD6QVY1"/>
<evidence type="ECO:0000256" key="1">
    <source>
        <dbReference type="SAM" id="Phobius"/>
    </source>
</evidence>
<accession>A0AAD6QVY1</accession>
<evidence type="ECO:0000313" key="2">
    <source>
        <dbReference type="EMBL" id="KAJ6997145.1"/>
    </source>
</evidence>
<protein>
    <submittedName>
        <fullName evidence="2">Uncharacterized protein</fullName>
    </submittedName>
</protein>